<comment type="similarity">
    <text evidence="1 9">Belongs to the eukaryotic RecA-like protein family. RadB subfamily.</text>
</comment>
<dbReference type="PANTHER" id="PTHR22942">
    <property type="entry name" value="RECA/RAD51/RADA DNA STRAND-PAIRING FAMILY MEMBER"/>
    <property type="match status" value="1"/>
</dbReference>
<dbReference type="PROSITE" id="PS50162">
    <property type="entry name" value="RECA_2"/>
    <property type="match status" value="1"/>
</dbReference>
<evidence type="ECO:0000256" key="4">
    <source>
        <dbReference type="ARBA" id="ARBA00022763"/>
    </source>
</evidence>
<feature type="domain" description="RecA family profile 1" evidence="10">
    <location>
        <begin position="2"/>
        <end position="161"/>
    </location>
</feature>
<dbReference type="InterPro" id="IPR020588">
    <property type="entry name" value="RecA_ATP-bd"/>
</dbReference>
<organism evidence="11">
    <name type="scientific">Candidatus Methanogaster sp. ANME-2c ERB4</name>
    <dbReference type="NCBI Taxonomy" id="2759911"/>
    <lineage>
        <taxon>Archaea</taxon>
        <taxon>Methanobacteriati</taxon>
        <taxon>Methanobacteriota</taxon>
        <taxon>Stenosarchaea group</taxon>
        <taxon>Methanomicrobia</taxon>
        <taxon>Methanosarcinales</taxon>
        <taxon>ANME-2 cluster</taxon>
        <taxon>Candidatus Methanogasteraceae</taxon>
        <taxon>Candidatus Methanogaster</taxon>
    </lineage>
</organism>
<keyword evidence="3 9" id="KW-0547">Nucleotide-binding</keyword>
<evidence type="ECO:0000313" key="11">
    <source>
        <dbReference type="EMBL" id="QNO46691.1"/>
    </source>
</evidence>
<dbReference type="Pfam" id="PF08423">
    <property type="entry name" value="Rad51"/>
    <property type="match status" value="1"/>
</dbReference>
<dbReference type="PANTHER" id="PTHR22942:SF47">
    <property type="entry name" value="DNA REPAIR AND RECOMBINATION PROTEIN RADB"/>
    <property type="match status" value="1"/>
</dbReference>
<dbReference type="SUPFAM" id="SSF52540">
    <property type="entry name" value="P-loop containing nucleoside triphosphate hydrolases"/>
    <property type="match status" value="1"/>
</dbReference>
<dbReference type="InterPro" id="IPR027417">
    <property type="entry name" value="P-loop_NTPase"/>
</dbReference>
<evidence type="ECO:0000256" key="8">
    <source>
        <dbReference type="ARBA" id="ARBA00024641"/>
    </source>
</evidence>
<dbReference type="GO" id="GO:0140664">
    <property type="term" value="F:ATP-dependent DNA damage sensor activity"/>
    <property type="evidence" value="ECO:0007669"/>
    <property type="project" value="InterPro"/>
</dbReference>
<reference evidence="11" key="1">
    <citation type="submission" date="2020-06" db="EMBL/GenBank/DDBJ databases">
        <title>Unique genomic features of the anaerobic methanotrophic archaea.</title>
        <authorList>
            <person name="Chadwick G.L."/>
            <person name="Skennerton C.T."/>
            <person name="Laso-Perez R."/>
            <person name="Leu A.O."/>
            <person name="Speth D.R."/>
            <person name="Yu H."/>
            <person name="Morgan-Lang C."/>
            <person name="Hatzenpichler R."/>
            <person name="Goudeau D."/>
            <person name="Malmstrom R."/>
            <person name="Brazelton W.J."/>
            <person name="Woyke T."/>
            <person name="Hallam S.J."/>
            <person name="Tyson G.W."/>
            <person name="Wegener G."/>
            <person name="Boetius A."/>
            <person name="Orphan V."/>
        </authorList>
    </citation>
    <scope>NUCLEOTIDE SEQUENCE</scope>
</reference>
<dbReference type="GO" id="GO:0003684">
    <property type="term" value="F:damaged DNA binding"/>
    <property type="evidence" value="ECO:0007669"/>
    <property type="project" value="UniProtKB-UniRule"/>
</dbReference>
<evidence type="ECO:0000256" key="6">
    <source>
        <dbReference type="ARBA" id="ARBA00023125"/>
    </source>
</evidence>
<evidence type="ECO:0000256" key="9">
    <source>
        <dbReference type="HAMAP-Rule" id="MF_00350"/>
    </source>
</evidence>
<dbReference type="EMBL" id="MT631214">
    <property type="protein sequence ID" value="QNO46691.1"/>
    <property type="molecule type" value="Genomic_DNA"/>
</dbReference>
<sequence length="222" mass="24436">MKITRLTSGCEVIDDLLGGGFETGVVTQLFGAAGTGKTNICLQLIIECVKSGKKVIFIDSEGFSPERFEQIAGNDAATIARAVIVYEPINLAQQYSSIKELDKIVKENVGLVVLDSATTFYRLALENDGNIALRRELANQIAHLHRIARKYDIAVVITNQVYTEIDSGELCPVGGTMIEHLSKAIIKLERIGTGRRRFVIRKHRSRPEGVSCEFMITQAGVR</sequence>
<dbReference type="NCBIfam" id="TIGR02237">
    <property type="entry name" value="recomb_radB"/>
    <property type="match status" value="1"/>
</dbReference>
<evidence type="ECO:0000256" key="3">
    <source>
        <dbReference type="ARBA" id="ARBA00022741"/>
    </source>
</evidence>
<dbReference type="PIRSF" id="PIRSF003336">
    <property type="entry name" value="RadB"/>
    <property type="match status" value="1"/>
</dbReference>
<keyword evidence="6 9" id="KW-0238">DNA-binding</keyword>
<evidence type="ECO:0000259" key="10">
    <source>
        <dbReference type="PROSITE" id="PS50162"/>
    </source>
</evidence>
<gene>
    <name evidence="9 11" type="primary">radB</name>
    <name evidence="11" type="ORF">BAIACGLI_00004</name>
</gene>
<evidence type="ECO:0000256" key="7">
    <source>
        <dbReference type="ARBA" id="ARBA00023172"/>
    </source>
</evidence>
<dbReference type="AlphaFoldDB" id="A0A7G9YFA7"/>
<dbReference type="GO" id="GO:0005524">
    <property type="term" value="F:ATP binding"/>
    <property type="evidence" value="ECO:0007669"/>
    <property type="project" value="UniProtKB-UniRule"/>
</dbReference>
<keyword evidence="5 9" id="KW-0067">ATP-binding</keyword>
<keyword evidence="7 9" id="KW-0233">DNA recombination</keyword>
<comment type="function">
    <text evidence="8 9">Involved in DNA repair and in homologous recombination. May regulate the cleavage reactions of the branch-structured DNA. Has a very weak ATPase activity that is not stimulated by DNA. Binds DNA but does not promote DNA strands exchange.</text>
</comment>
<evidence type="ECO:0000256" key="5">
    <source>
        <dbReference type="ARBA" id="ARBA00022840"/>
    </source>
</evidence>
<proteinExistence type="inferred from homology"/>
<dbReference type="InterPro" id="IPR003593">
    <property type="entry name" value="AAA+_ATPase"/>
</dbReference>
<dbReference type="InterPro" id="IPR013632">
    <property type="entry name" value="Rad51_C"/>
</dbReference>
<evidence type="ECO:0000256" key="2">
    <source>
        <dbReference type="ARBA" id="ARBA00018143"/>
    </source>
</evidence>
<dbReference type="GO" id="GO:0006281">
    <property type="term" value="P:DNA repair"/>
    <property type="evidence" value="ECO:0007669"/>
    <property type="project" value="UniProtKB-UniRule"/>
</dbReference>
<dbReference type="HAMAP" id="MF_00350">
    <property type="entry name" value="RadB"/>
    <property type="match status" value="1"/>
</dbReference>
<accession>A0A7G9YFA7</accession>
<keyword evidence="4 9" id="KW-0227">DNA damage</keyword>
<name>A0A7G9YFA7_9EURY</name>
<protein>
    <recommendedName>
        <fullName evidence="2 9">DNA repair and recombination protein RadB</fullName>
    </recommendedName>
</protein>
<dbReference type="Gene3D" id="3.40.50.300">
    <property type="entry name" value="P-loop containing nucleotide triphosphate hydrolases"/>
    <property type="match status" value="1"/>
</dbReference>
<dbReference type="SMART" id="SM00382">
    <property type="entry name" value="AAA"/>
    <property type="match status" value="1"/>
</dbReference>
<dbReference type="InterPro" id="IPR011939">
    <property type="entry name" value="DNA_repair_and_recomb_RadB"/>
</dbReference>
<dbReference type="GO" id="GO:0006310">
    <property type="term" value="P:DNA recombination"/>
    <property type="evidence" value="ECO:0007669"/>
    <property type="project" value="UniProtKB-UniRule"/>
</dbReference>
<evidence type="ECO:0000256" key="1">
    <source>
        <dbReference type="ARBA" id="ARBA00006876"/>
    </source>
</evidence>